<gene>
    <name evidence="1" type="ORF">Vbra_22745</name>
</gene>
<keyword evidence="2" id="KW-1185">Reference proteome</keyword>
<reference evidence="1 2" key="1">
    <citation type="submission" date="2014-11" db="EMBL/GenBank/DDBJ databases">
        <authorList>
            <person name="Zhu J."/>
            <person name="Qi W."/>
            <person name="Song R."/>
        </authorList>
    </citation>
    <scope>NUCLEOTIDE SEQUENCE [LARGE SCALE GENOMIC DNA]</scope>
</reference>
<organism evidence="1 2">
    <name type="scientific">Vitrella brassicaformis (strain CCMP3155)</name>
    <dbReference type="NCBI Taxonomy" id="1169540"/>
    <lineage>
        <taxon>Eukaryota</taxon>
        <taxon>Sar</taxon>
        <taxon>Alveolata</taxon>
        <taxon>Colpodellida</taxon>
        <taxon>Vitrellaceae</taxon>
        <taxon>Vitrella</taxon>
    </lineage>
</organism>
<protein>
    <submittedName>
        <fullName evidence="1">Uncharacterized protein</fullName>
    </submittedName>
</protein>
<accession>A0A0G4GGL0</accession>
<proteinExistence type="predicted"/>
<dbReference type="InterPro" id="IPR011856">
    <property type="entry name" value="tRNA_endonuc-like_dom_sf"/>
</dbReference>
<dbReference type="EMBL" id="CDMY01000658">
    <property type="protein sequence ID" value="CEM28774.1"/>
    <property type="molecule type" value="Genomic_DNA"/>
</dbReference>
<dbReference type="GO" id="GO:0003676">
    <property type="term" value="F:nucleic acid binding"/>
    <property type="evidence" value="ECO:0007669"/>
    <property type="project" value="InterPro"/>
</dbReference>
<sequence length="277" mass="31070">MCDGSSEAMVEVQRTWEGAHADVAVRPLGVDEDLWLPVQVKSCKEQNSNGCWHFNWVHKYPGMPGPASLAHKLLLAYEDTFFAKDSLDNIILQRSETSQKGEASIAAWAPLLSAAGVEVHQELIYEMTPVDAIWWWNGKRFLIQHKTAILHHVNNGSHLVILQKSAGNKATQLYDEADFDLLAASLPENHHFYLFPMAVLVQRRLVNGHRERRQCTGSAVMLWTREAEAMQRLKEAKRCRGGGRADFWANEYLIDTHAADGGVGRLHAILESAGYST</sequence>
<dbReference type="VEuPathDB" id="CryptoDB:Vbra_22745"/>
<evidence type="ECO:0000313" key="2">
    <source>
        <dbReference type="Proteomes" id="UP000041254"/>
    </source>
</evidence>
<dbReference type="Proteomes" id="UP000041254">
    <property type="component" value="Unassembled WGS sequence"/>
</dbReference>
<dbReference type="InParanoid" id="A0A0G4GGL0"/>
<dbReference type="PhylomeDB" id="A0A0G4GGL0"/>
<name>A0A0G4GGL0_VITBC</name>
<dbReference type="Gene3D" id="3.40.1350.10">
    <property type="match status" value="1"/>
</dbReference>
<evidence type="ECO:0000313" key="1">
    <source>
        <dbReference type="EMBL" id="CEM28774.1"/>
    </source>
</evidence>
<dbReference type="AlphaFoldDB" id="A0A0G4GGL0"/>